<accession>G4CT79</accession>
<comment type="caution">
    <text evidence="1">The sequence shown here is derived from an EMBL/GenBank/DDBJ whole genome shotgun (WGS) entry which is preliminary data.</text>
</comment>
<sequence>MGEMYPYFACLPSPFMLIIKPHHIFSIIYKHLYLRIFQSKIDIF</sequence>
<dbReference type="PATRIC" id="fig|1030841.3.peg.2277"/>
<dbReference type="HOGENOM" id="CLU_3219142_0_0_4"/>
<name>G4CT79_9NEIS</name>
<protein>
    <submittedName>
        <fullName evidence="1">Uncharacterized protein</fullName>
    </submittedName>
</protein>
<dbReference type="AlphaFoldDB" id="G4CT79"/>
<reference evidence="1 2" key="1">
    <citation type="submission" date="2011-06" db="EMBL/GenBank/DDBJ databases">
        <authorList>
            <person name="Muzny D."/>
            <person name="Qin X."/>
            <person name="Deng J."/>
            <person name="Jiang H."/>
            <person name="Liu Y."/>
            <person name="Qu J."/>
            <person name="Song X.-Z."/>
            <person name="Zhang L."/>
            <person name="Thornton R."/>
            <person name="Coyle M."/>
            <person name="Francisco L."/>
            <person name="Jackson L."/>
            <person name="Javaid M."/>
            <person name="Korchina V."/>
            <person name="Kovar C."/>
            <person name="Mata R."/>
            <person name="Mathew T."/>
            <person name="Ngo R."/>
            <person name="Nguyen L."/>
            <person name="Nguyen N."/>
            <person name="Okwuonu G."/>
            <person name="Ongeri F."/>
            <person name="Pham C."/>
            <person name="Simmons D."/>
            <person name="Wilczek-Boney K."/>
            <person name="Hale W."/>
            <person name="Jakkamsetti A."/>
            <person name="Pham P."/>
            <person name="Ruth R."/>
            <person name="San Lucas F."/>
            <person name="Warren J."/>
            <person name="Zhang J."/>
            <person name="Zhao Z."/>
            <person name="Zhou C."/>
            <person name="Zhu D."/>
            <person name="Lee S."/>
            <person name="Bess C."/>
            <person name="Blankenburg K."/>
            <person name="Forbes L."/>
            <person name="Fu Q."/>
            <person name="Gubbala S."/>
            <person name="Hirani K."/>
            <person name="Jayaseelan J.C."/>
            <person name="Lara F."/>
            <person name="Munidasa M."/>
            <person name="Palculict T."/>
            <person name="Patil S."/>
            <person name="Pu L.-L."/>
            <person name="Saada N."/>
            <person name="Tang L."/>
            <person name="Weissenberger G."/>
            <person name="Zhu Y."/>
            <person name="Hemphill L."/>
            <person name="Shang Y."/>
            <person name="Youmans B."/>
            <person name="Ayvaz T."/>
            <person name="Ross M."/>
            <person name="Santibanez J."/>
            <person name="Aqrawi P."/>
            <person name="Gross S."/>
            <person name="Joshi V."/>
            <person name="Fowler G."/>
            <person name="Nazareth L."/>
            <person name="Reid J."/>
            <person name="Worley K."/>
            <person name="Petrosino J."/>
            <person name="Highlander S."/>
            <person name="Gibbs R."/>
        </authorList>
    </citation>
    <scope>NUCLEOTIDE SEQUENCE [LARGE SCALE GENOMIC DNA]</scope>
    <source>
        <strain evidence="1 2">9715</strain>
    </source>
</reference>
<gene>
    <name evidence="1" type="ORF">HMPREF9370_2289</name>
</gene>
<evidence type="ECO:0000313" key="2">
    <source>
        <dbReference type="Proteomes" id="UP000005336"/>
    </source>
</evidence>
<proteinExistence type="predicted"/>
<dbReference type="EMBL" id="AGAZ01000074">
    <property type="protein sequence ID" value="EGZ44441.1"/>
    <property type="molecule type" value="Genomic_DNA"/>
</dbReference>
<keyword evidence="2" id="KW-1185">Reference proteome</keyword>
<organism evidence="1 2">
    <name type="scientific">Neisseria wadsworthii 9715</name>
    <dbReference type="NCBI Taxonomy" id="1030841"/>
    <lineage>
        <taxon>Bacteria</taxon>
        <taxon>Pseudomonadati</taxon>
        <taxon>Pseudomonadota</taxon>
        <taxon>Betaproteobacteria</taxon>
        <taxon>Neisseriales</taxon>
        <taxon>Neisseriaceae</taxon>
        <taxon>Neisseria</taxon>
    </lineage>
</organism>
<evidence type="ECO:0000313" key="1">
    <source>
        <dbReference type="EMBL" id="EGZ44441.1"/>
    </source>
</evidence>
<dbReference type="Proteomes" id="UP000005336">
    <property type="component" value="Unassembled WGS sequence"/>
</dbReference>